<dbReference type="PANTHER" id="PTHR43130">
    <property type="entry name" value="ARAC-FAMILY TRANSCRIPTIONAL REGULATOR"/>
    <property type="match status" value="1"/>
</dbReference>
<evidence type="ECO:0000313" key="2">
    <source>
        <dbReference type="EMBL" id="KAF2185401.1"/>
    </source>
</evidence>
<dbReference type="OrthoDB" id="543156at2759"/>
<dbReference type="InterPro" id="IPR029062">
    <property type="entry name" value="Class_I_gatase-like"/>
</dbReference>
<dbReference type="InterPro" id="IPR002818">
    <property type="entry name" value="DJ-1/PfpI"/>
</dbReference>
<dbReference type="EMBL" id="ML994633">
    <property type="protein sequence ID" value="KAF2185401.1"/>
    <property type="molecule type" value="Genomic_DNA"/>
</dbReference>
<keyword evidence="2" id="KW-0315">Glutamine amidotransferase</keyword>
<evidence type="ECO:0000259" key="1">
    <source>
        <dbReference type="Pfam" id="PF01965"/>
    </source>
</evidence>
<keyword evidence="2" id="KW-0808">Transferase</keyword>
<reference evidence="2" key="1">
    <citation type="journal article" date="2020" name="Stud. Mycol.">
        <title>101 Dothideomycetes genomes: a test case for predicting lifestyles and emergence of pathogens.</title>
        <authorList>
            <person name="Haridas S."/>
            <person name="Albert R."/>
            <person name="Binder M."/>
            <person name="Bloem J."/>
            <person name="Labutti K."/>
            <person name="Salamov A."/>
            <person name="Andreopoulos B."/>
            <person name="Baker S."/>
            <person name="Barry K."/>
            <person name="Bills G."/>
            <person name="Bluhm B."/>
            <person name="Cannon C."/>
            <person name="Castanera R."/>
            <person name="Culley D."/>
            <person name="Daum C."/>
            <person name="Ezra D."/>
            <person name="Gonzalez J."/>
            <person name="Henrissat B."/>
            <person name="Kuo A."/>
            <person name="Liang C."/>
            <person name="Lipzen A."/>
            <person name="Lutzoni F."/>
            <person name="Magnuson J."/>
            <person name="Mondo S."/>
            <person name="Nolan M."/>
            <person name="Ohm R."/>
            <person name="Pangilinan J."/>
            <person name="Park H.-J."/>
            <person name="Ramirez L."/>
            <person name="Alfaro M."/>
            <person name="Sun H."/>
            <person name="Tritt A."/>
            <person name="Yoshinaga Y."/>
            <person name="Zwiers L.-H."/>
            <person name="Turgeon B."/>
            <person name="Goodwin S."/>
            <person name="Spatafora J."/>
            <person name="Crous P."/>
            <person name="Grigoriev I."/>
        </authorList>
    </citation>
    <scope>NUCLEOTIDE SEQUENCE</scope>
    <source>
        <strain evidence="2">CBS 207.26</strain>
    </source>
</reference>
<dbReference type="PANTHER" id="PTHR43130:SF7">
    <property type="entry name" value="DJ-1_PFPI DOMAIN-CONTAINING PROTEIN"/>
    <property type="match status" value="1"/>
</dbReference>
<dbReference type="InterPro" id="IPR052158">
    <property type="entry name" value="INH-QAR"/>
</dbReference>
<feature type="domain" description="DJ-1/PfpI" evidence="1">
    <location>
        <begin position="80"/>
        <end position="227"/>
    </location>
</feature>
<keyword evidence="3" id="KW-1185">Reference proteome</keyword>
<name>A0A6A6E0E1_9PEZI</name>
<dbReference type="AlphaFoldDB" id="A0A6A6E0E1"/>
<sequence>MSSTPRAYTHLPSQADLFYFCTTLSTSEEDLNIHYAPPSKSSLKIGVLLLGQDEIQLLDLAPVDMLAMISRDRISRLNTPERALDEVVDELDIRYVSESGEGTFRLTSGARVPVTNSFENAPQFDIILIPGSFSSAELSLSASTFITTQTSSPNLIAIMTISSGILALAQTGFLHERRATAPSSLLPNLRQRFPQTSWQETRWSRHGNIWSSSSAITAMDMMSAWMREYFWDRSEAAEWALNATGVARLEEYDG</sequence>
<evidence type="ECO:0000313" key="3">
    <source>
        <dbReference type="Proteomes" id="UP000800200"/>
    </source>
</evidence>
<dbReference type="Proteomes" id="UP000800200">
    <property type="component" value="Unassembled WGS sequence"/>
</dbReference>
<dbReference type="Pfam" id="PF01965">
    <property type="entry name" value="DJ-1_PfpI"/>
    <property type="match status" value="1"/>
</dbReference>
<protein>
    <submittedName>
        <fullName evidence="2">Class I glutamine amidotransferase-like protein</fullName>
    </submittedName>
</protein>
<dbReference type="SUPFAM" id="SSF52317">
    <property type="entry name" value="Class I glutamine amidotransferase-like"/>
    <property type="match status" value="1"/>
</dbReference>
<dbReference type="Gene3D" id="3.40.50.880">
    <property type="match status" value="1"/>
</dbReference>
<proteinExistence type="predicted"/>
<organism evidence="2 3">
    <name type="scientific">Zopfia rhizophila CBS 207.26</name>
    <dbReference type="NCBI Taxonomy" id="1314779"/>
    <lineage>
        <taxon>Eukaryota</taxon>
        <taxon>Fungi</taxon>
        <taxon>Dikarya</taxon>
        <taxon>Ascomycota</taxon>
        <taxon>Pezizomycotina</taxon>
        <taxon>Dothideomycetes</taxon>
        <taxon>Dothideomycetes incertae sedis</taxon>
        <taxon>Zopfiaceae</taxon>
        <taxon>Zopfia</taxon>
    </lineage>
</organism>
<dbReference type="GO" id="GO:0016740">
    <property type="term" value="F:transferase activity"/>
    <property type="evidence" value="ECO:0007669"/>
    <property type="project" value="UniProtKB-KW"/>
</dbReference>
<accession>A0A6A6E0E1</accession>
<gene>
    <name evidence="2" type="ORF">K469DRAFT_726634</name>
</gene>